<dbReference type="InterPro" id="IPR041607">
    <property type="entry name" value="HU-HIG"/>
</dbReference>
<proteinExistence type="predicted"/>
<evidence type="ECO:0000313" key="4">
    <source>
        <dbReference type="Proteomes" id="UP000886740"/>
    </source>
</evidence>
<protein>
    <recommendedName>
        <fullName evidence="2">HU domain-containing protein</fullName>
    </recommendedName>
</protein>
<evidence type="ECO:0000313" key="3">
    <source>
        <dbReference type="EMBL" id="HIX73788.1"/>
    </source>
</evidence>
<feature type="domain" description="HU" evidence="2">
    <location>
        <begin position="1"/>
        <end position="125"/>
    </location>
</feature>
<name>A0A9D1X6K9_9BACT</name>
<dbReference type="Pfam" id="PF18291">
    <property type="entry name" value="HU-HIG"/>
    <property type="match status" value="1"/>
</dbReference>
<dbReference type="SUPFAM" id="SSF47729">
    <property type="entry name" value="IHF-like DNA-binding proteins"/>
    <property type="match status" value="1"/>
</dbReference>
<sequence length="149" mass="15973">MAQGYKLVEKKNLGRDAAEQPTKVYAIPKYNGYTDMDTLCKMIGARSTVSSADVKAVLDNLNFVLDMELQAGRIVQLGEFGNFRLSLSSEGANDMEGFDRSMIVGARVIFTPGASLKKTLKTTNFASFADETTATGTDDEENGGTPGGV</sequence>
<organism evidence="3 4">
    <name type="scientific">Candidatus Parabacteroides intestinipullorum</name>
    <dbReference type="NCBI Taxonomy" id="2838723"/>
    <lineage>
        <taxon>Bacteria</taxon>
        <taxon>Pseudomonadati</taxon>
        <taxon>Bacteroidota</taxon>
        <taxon>Bacteroidia</taxon>
        <taxon>Bacteroidales</taxon>
        <taxon>Tannerellaceae</taxon>
        <taxon>Parabacteroides</taxon>
    </lineage>
</organism>
<comment type="caution">
    <text evidence="3">The sequence shown here is derived from an EMBL/GenBank/DDBJ whole genome shotgun (WGS) entry which is preliminary data.</text>
</comment>
<dbReference type="GO" id="GO:0003677">
    <property type="term" value="F:DNA binding"/>
    <property type="evidence" value="ECO:0007669"/>
    <property type="project" value="UniProtKB-KW"/>
</dbReference>
<dbReference type="InterPro" id="IPR010992">
    <property type="entry name" value="IHF-like_DNA-bd_dom_sf"/>
</dbReference>
<reference evidence="3" key="2">
    <citation type="submission" date="2021-04" db="EMBL/GenBank/DDBJ databases">
        <authorList>
            <person name="Gilroy R."/>
        </authorList>
    </citation>
    <scope>NUCLEOTIDE SEQUENCE</scope>
    <source>
        <strain evidence="3">ChiGjej6B6-14162</strain>
    </source>
</reference>
<evidence type="ECO:0000259" key="2">
    <source>
        <dbReference type="Pfam" id="PF18291"/>
    </source>
</evidence>
<dbReference type="Gene3D" id="4.10.520.10">
    <property type="entry name" value="IHF-like DNA-binding proteins"/>
    <property type="match status" value="1"/>
</dbReference>
<dbReference type="EMBL" id="DXEL01000018">
    <property type="protein sequence ID" value="HIX73788.1"/>
    <property type="molecule type" value="Genomic_DNA"/>
</dbReference>
<dbReference type="AlphaFoldDB" id="A0A9D1X6K9"/>
<dbReference type="NCBIfam" id="TIGR01201">
    <property type="entry name" value="HU_rel"/>
    <property type="match status" value="1"/>
</dbReference>
<accession>A0A9D1X6K9</accession>
<gene>
    <name evidence="3" type="ORF">H9977_01870</name>
</gene>
<reference evidence="3" key="1">
    <citation type="journal article" date="2021" name="PeerJ">
        <title>Extensive microbial diversity within the chicken gut microbiome revealed by metagenomics and culture.</title>
        <authorList>
            <person name="Gilroy R."/>
            <person name="Ravi A."/>
            <person name="Getino M."/>
            <person name="Pursley I."/>
            <person name="Horton D.L."/>
            <person name="Alikhan N.F."/>
            <person name="Baker D."/>
            <person name="Gharbi K."/>
            <person name="Hall N."/>
            <person name="Watson M."/>
            <person name="Adriaenssens E.M."/>
            <person name="Foster-Nyarko E."/>
            <person name="Jarju S."/>
            <person name="Secka A."/>
            <person name="Antonio M."/>
            <person name="Oren A."/>
            <person name="Chaudhuri R.R."/>
            <person name="La Ragione R."/>
            <person name="Hildebrand F."/>
            <person name="Pallen M.J."/>
        </authorList>
    </citation>
    <scope>NUCLEOTIDE SEQUENCE</scope>
    <source>
        <strain evidence="3">ChiGjej6B6-14162</strain>
    </source>
</reference>
<evidence type="ECO:0000256" key="1">
    <source>
        <dbReference type="ARBA" id="ARBA00023125"/>
    </source>
</evidence>
<keyword evidence="1" id="KW-0238">DNA-binding</keyword>
<dbReference type="InterPro" id="IPR005902">
    <property type="entry name" value="HU_DNA-bd_put"/>
</dbReference>
<dbReference type="Proteomes" id="UP000886740">
    <property type="component" value="Unassembled WGS sequence"/>
</dbReference>